<dbReference type="Proteomes" id="UP000235828">
    <property type="component" value="Chromosome B"/>
</dbReference>
<dbReference type="Gene3D" id="3.40.630.30">
    <property type="match status" value="1"/>
</dbReference>
<proteinExistence type="predicted"/>
<dbReference type="AlphaFoldDB" id="A0A2N8ZLU7"/>
<protein>
    <submittedName>
        <fullName evidence="2">Acetyltransferase family protein</fullName>
    </submittedName>
</protein>
<dbReference type="SUPFAM" id="SSF55729">
    <property type="entry name" value="Acyl-CoA N-acyltransferases (Nat)"/>
    <property type="match status" value="1"/>
</dbReference>
<dbReference type="PROSITE" id="PS51186">
    <property type="entry name" value="GNAT"/>
    <property type="match status" value="1"/>
</dbReference>
<dbReference type="RefSeq" id="WP_102525014.1">
    <property type="nucleotide sequence ID" value="NZ_LT960612.1"/>
</dbReference>
<gene>
    <name evidence="2" type="ORF">VTAP4600_B1259</name>
</gene>
<feature type="domain" description="N-acetyltransferase" evidence="1">
    <location>
        <begin position="2"/>
        <end position="156"/>
    </location>
</feature>
<dbReference type="Pfam" id="PF00583">
    <property type="entry name" value="Acetyltransf_1"/>
    <property type="match status" value="1"/>
</dbReference>
<sequence>MVIIEKLTQALRAEACALSVKEQQAQFTVDNIGEFLPTLPDTKMPHLILENDVVVGFFVFDAAYSDEYEFCPENVLGVRALLIDHHYQGRGIAGKAISQMGDFAKTHYPEFVALYLTVNCRNTPAFECYRKYGFEDTNELYEGGPVGPQHIMRQFL</sequence>
<dbReference type="OrthoDB" id="8304386at2"/>
<dbReference type="KEGG" id="vta:B1259"/>
<keyword evidence="2" id="KW-0808">Transferase</keyword>
<dbReference type="InterPro" id="IPR000182">
    <property type="entry name" value="GNAT_dom"/>
</dbReference>
<dbReference type="InterPro" id="IPR016181">
    <property type="entry name" value="Acyl_CoA_acyltransferase"/>
</dbReference>
<dbReference type="GO" id="GO:0016747">
    <property type="term" value="F:acyltransferase activity, transferring groups other than amino-acyl groups"/>
    <property type="evidence" value="ECO:0007669"/>
    <property type="project" value="InterPro"/>
</dbReference>
<reference evidence="2 3" key="1">
    <citation type="submission" date="2017-10" db="EMBL/GenBank/DDBJ databases">
        <authorList>
            <person name="Banno H."/>
            <person name="Chua N.-H."/>
        </authorList>
    </citation>
    <scope>NUCLEOTIDE SEQUENCE [LARGE SCALE GENOMIC DNA]</scope>
    <source>
        <strain evidence="2">Vibrio tapetis CECT4600</strain>
    </source>
</reference>
<accession>A0A2N8ZLU7</accession>
<evidence type="ECO:0000259" key="1">
    <source>
        <dbReference type="PROSITE" id="PS51186"/>
    </source>
</evidence>
<dbReference type="EMBL" id="LT960612">
    <property type="protein sequence ID" value="SON52870.1"/>
    <property type="molecule type" value="Genomic_DNA"/>
</dbReference>
<organism evidence="2 3">
    <name type="scientific">Vibrio tapetis subsp. tapetis</name>
    <dbReference type="NCBI Taxonomy" id="1671868"/>
    <lineage>
        <taxon>Bacteria</taxon>
        <taxon>Pseudomonadati</taxon>
        <taxon>Pseudomonadota</taxon>
        <taxon>Gammaproteobacteria</taxon>
        <taxon>Vibrionales</taxon>
        <taxon>Vibrionaceae</taxon>
        <taxon>Vibrio</taxon>
    </lineage>
</organism>
<evidence type="ECO:0000313" key="2">
    <source>
        <dbReference type="EMBL" id="SON52870.1"/>
    </source>
</evidence>
<evidence type="ECO:0000313" key="3">
    <source>
        <dbReference type="Proteomes" id="UP000235828"/>
    </source>
</evidence>
<keyword evidence="3" id="KW-1185">Reference proteome</keyword>
<name>A0A2N8ZLU7_9VIBR</name>